<dbReference type="EMBL" id="JABJWC010000002">
    <property type="protein sequence ID" value="NPC65009.1"/>
    <property type="molecule type" value="Genomic_DNA"/>
</dbReference>
<keyword evidence="3" id="KW-1185">Reference proteome</keyword>
<proteinExistence type="predicted"/>
<dbReference type="Gene3D" id="3.40.630.30">
    <property type="match status" value="1"/>
</dbReference>
<reference evidence="2 3" key="1">
    <citation type="journal article" date="2020" name="Microorganisms">
        <title>Description of Komagataeibacter melaceti sp. nov. and Komagataeibacter melomenusus sp. nov. Isolated from Apple Cider Vinegar.</title>
        <authorList>
            <person name="Maric L."/>
            <person name="Cleenwerck I."/>
            <person name="Accetto T."/>
            <person name="Vandamme P."/>
            <person name="Trcek J."/>
        </authorList>
    </citation>
    <scope>NUCLEOTIDE SEQUENCE [LARGE SCALE GENOMIC DNA]</scope>
    <source>
        <strain evidence="2 3">AV436</strain>
    </source>
</reference>
<gene>
    <name evidence="2" type="ORF">HNW77_01030</name>
</gene>
<evidence type="ECO:0000259" key="1">
    <source>
        <dbReference type="Pfam" id="PF00583"/>
    </source>
</evidence>
<protein>
    <submittedName>
        <fullName evidence="2">GNAT family N-acetyltransferase</fullName>
    </submittedName>
</protein>
<evidence type="ECO:0000313" key="2">
    <source>
        <dbReference type="EMBL" id="NPC65009.1"/>
    </source>
</evidence>
<name>A0ABX2A994_9PROT</name>
<comment type="caution">
    <text evidence="2">The sequence shown here is derived from an EMBL/GenBank/DDBJ whole genome shotgun (WGS) entry which is preliminary data.</text>
</comment>
<dbReference type="SUPFAM" id="SSF55729">
    <property type="entry name" value="Acyl-CoA N-acyltransferases (Nat)"/>
    <property type="match status" value="1"/>
</dbReference>
<dbReference type="Pfam" id="PF00583">
    <property type="entry name" value="Acetyltransf_1"/>
    <property type="match status" value="1"/>
</dbReference>
<dbReference type="Proteomes" id="UP000623090">
    <property type="component" value="Unassembled WGS sequence"/>
</dbReference>
<accession>A0ABX2A994</accession>
<organism evidence="2 3">
    <name type="scientific">Komagataeibacter melomenusus</name>
    <dbReference type="NCBI Taxonomy" id="2766578"/>
    <lineage>
        <taxon>Bacteria</taxon>
        <taxon>Pseudomonadati</taxon>
        <taxon>Pseudomonadota</taxon>
        <taxon>Alphaproteobacteria</taxon>
        <taxon>Acetobacterales</taxon>
        <taxon>Acetobacteraceae</taxon>
        <taxon>Komagataeibacter</taxon>
    </lineage>
</organism>
<sequence>MDEQPVGFMTLNACIALYAGGRFGEISELYIRPDMRSRGIAAHLIVQAVTEGCARDWKRLEVGAPPFRRERGASLSIATTGLRKLARGSA</sequence>
<evidence type="ECO:0000313" key="3">
    <source>
        <dbReference type="Proteomes" id="UP000623090"/>
    </source>
</evidence>
<dbReference type="InterPro" id="IPR000182">
    <property type="entry name" value="GNAT_dom"/>
</dbReference>
<feature type="domain" description="N-acetyltransferase" evidence="1">
    <location>
        <begin position="2"/>
        <end position="51"/>
    </location>
</feature>
<dbReference type="CDD" id="cd04301">
    <property type="entry name" value="NAT_SF"/>
    <property type="match status" value="1"/>
</dbReference>
<dbReference type="InterPro" id="IPR016181">
    <property type="entry name" value="Acyl_CoA_acyltransferase"/>
</dbReference>